<evidence type="ECO:0000313" key="2">
    <source>
        <dbReference type="Proteomes" id="UP000283832"/>
    </source>
</evidence>
<comment type="caution">
    <text evidence="1">The sequence shown here is derived from an EMBL/GenBank/DDBJ whole genome shotgun (WGS) entry which is preliminary data.</text>
</comment>
<proteinExistence type="predicted"/>
<dbReference type="Gene3D" id="3.40.50.300">
    <property type="entry name" value="P-loop containing nucleotide triphosphate hydrolases"/>
    <property type="match status" value="1"/>
</dbReference>
<keyword evidence="2" id="KW-1185">Reference proteome</keyword>
<evidence type="ECO:0000313" key="1">
    <source>
        <dbReference type="EMBL" id="RIV29812.1"/>
    </source>
</evidence>
<gene>
    <name evidence="1" type="ORF">D2L64_26735</name>
</gene>
<keyword evidence="1" id="KW-0808">Transferase</keyword>
<protein>
    <submittedName>
        <fullName evidence="1">Kinase</fullName>
    </submittedName>
</protein>
<accession>A0A418MML6</accession>
<dbReference type="InterPro" id="IPR027417">
    <property type="entry name" value="P-loop_NTPase"/>
</dbReference>
<dbReference type="AlphaFoldDB" id="A0A418MML6"/>
<organism evidence="1 2">
    <name type="scientific">Micromonospora radicis</name>
    <dbReference type="NCBI Taxonomy" id="1894971"/>
    <lineage>
        <taxon>Bacteria</taxon>
        <taxon>Bacillati</taxon>
        <taxon>Actinomycetota</taxon>
        <taxon>Actinomycetes</taxon>
        <taxon>Micromonosporales</taxon>
        <taxon>Micromonosporaceae</taxon>
        <taxon>Micromonospora</taxon>
    </lineage>
</organism>
<reference evidence="1 2" key="1">
    <citation type="submission" date="2018-08" db="EMBL/GenBank/DDBJ databases">
        <title>Jishengella sp. nov., isolated from a root of Azadirachta indica A. Juss. var. siamensis Valenton.</title>
        <authorList>
            <person name="Kuncharoen N."/>
            <person name="Tanasupawat S."/>
            <person name="Kudo T."/>
            <person name="Ohkuma M."/>
        </authorList>
    </citation>
    <scope>NUCLEOTIDE SEQUENCE [LARGE SCALE GENOMIC DNA]</scope>
    <source>
        <strain evidence="1 2">AZ1-13</strain>
    </source>
</reference>
<dbReference type="Proteomes" id="UP000283832">
    <property type="component" value="Unassembled WGS sequence"/>
</dbReference>
<dbReference type="EMBL" id="QXEC01000053">
    <property type="protein sequence ID" value="RIV29812.1"/>
    <property type="molecule type" value="Genomic_DNA"/>
</dbReference>
<keyword evidence="1" id="KW-0418">Kinase</keyword>
<name>A0A418MML6_9ACTN</name>
<dbReference type="SUPFAM" id="SSF52540">
    <property type="entry name" value="P-loop containing nucleoside triphosphate hydrolases"/>
    <property type="match status" value="1"/>
</dbReference>
<sequence length="186" mass="20446">MRQGLVMYGPPASGKDTVTAALCELDPCYQHFERLKVGPGRVTGYRMTTLENLARLRAAGSILWENARYGAVYVVDRPSLVRTEDDTIPVVHLGQVAAVNAVTRGTPEISWVVVQLWSDRQTAATRITERATGDIAARLRAWDETEWLDNANLTIDTSAVSPAEAADLIHRVVSSRWLSRDSAARG</sequence>
<dbReference type="GO" id="GO:0016301">
    <property type="term" value="F:kinase activity"/>
    <property type="evidence" value="ECO:0007669"/>
    <property type="project" value="UniProtKB-KW"/>
</dbReference>